<gene>
    <name evidence="2" type="ORF">J437_LFUL004884</name>
</gene>
<evidence type="ECO:0000313" key="3">
    <source>
        <dbReference type="Proteomes" id="UP000792457"/>
    </source>
</evidence>
<feature type="transmembrane region" description="Helical" evidence="1">
    <location>
        <begin position="340"/>
        <end position="360"/>
    </location>
</feature>
<proteinExistence type="predicted"/>
<comment type="caution">
    <text evidence="2">The sequence shown here is derived from an EMBL/GenBank/DDBJ whole genome shotgun (WGS) entry which is preliminary data.</text>
</comment>
<dbReference type="OrthoDB" id="417037at2759"/>
<feature type="transmembrane region" description="Helical" evidence="1">
    <location>
        <begin position="152"/>
        <end position="171"/>
    </location>
</feature>
<keyword evidence="1" id="KW-0472">Membrane</keyword>
<keyword evidence="3" id="KW-1185">Reference proteome</keyword>
<keyword evidence="1" id="KW-0812">Transmembrane</keyword>
<dbReference type="Proteomes" id="UP000792457">
    <property type="component" value="Unassembled WGS sequence"/>
</dbReference>
<evidence type="ECO:0000313" key="2">
    <source>
        <dbReference type="EMBL" id="KAG8224715.1"/>
    </source>
</evidence>
<reference evidence="2" key="1">
    <citation type="submission" date="2013-04" db="EMBL/GenBank/DDBJ databases">
        <authorList>
            <person name="Qu J."/>
            <person name="Murali S.C."/>
            <person name="Bandaranaike D."/>
            <person name="Bellair M."/>
            <person name="Blankenburg K."/>
            <person name="Chao H."/>
            <person name="Dinh H."/>
            <person name="Doddapaneni H."/>
            <person name="Downs B."/>
            <person name="Dugan-Rocha S."/>
            <person name="Elkadiri S."/>
            <person name="Gnanaolivu R.D."/>
            <person name="Hernandez B."/>
            <person name="Javaid M."/>
            <person name="Jayaseelan J.C."/>
            <person name="Lee S."/>
            <person name="Li M."/>
            <person name="Ming W."/>
            <person name="Munidasa M."/>
            <person name="Muniz J."/>
            <person name="Nguyen L."/>
            <person name="Ongeri F."/>
            <person name="Osuji N."/>
            <person name="Pu L.-L."/>
            <person name="Puazo M."/>
            <person name="Qu C."/>
            <person name="Quiroz J."/>
            <person name="Raj R."/>
            <person name="Weissenberger G."/>
            <person name="Xin Y."/>
            <person name="Zou X."/>
            <person name="Han Y."/>
            <person name="Richards S."/>
            <person name="Worley K."/>
            <person name="Muzny D."/>
            <person name="Gibbs R."/>
        </authorList>
    </citation>
    <scope>NUCLEOTIDE SEQUENCE</scope>
    <source>
        <strain evidence="2">Sampled in the wild</strain>
    </source>
</reference>
<name>A0A8K0JZP0_LADFU</name>
<sequence length="463" mass="51639">MAPYYWILMHPTLIHLHHLLFRHQKSRDPSGSDASHVKVVAVMINALPRRILIIDIPNALTRSSISVFLGNISLRLQLTFHEEDAATNMFTKIAPDRYSLVLSLHRYVLSILKFTYPTVFQGWQTLVSVLILKLITWKSKAKLEVNPLDRKATINMLPHFLFYVGSIVAGSKALASLPVPVFLSACNLAPASIYLLDHLAGLCTCTSLLSLLPSLIALFSSAFVLLLCDSEVPVGEESPYFWMLVHVVLNTAQTLHDRVADPRFSAVDRLYYSNLFGSEHKYANDLEERRDLGISGGADVAAFNSNMLDCFRLVILAPASLYLEEAFLALQFRHRKQTHFYFGCLLSGILGVLLRMHIILSEFPKYTPCKTLDAQNYPSTKGQENKEEEEGKECTISHSAVSAIFTSLLSLMVFPHGLPDRGVTLSVTASLLAALFIKRSECPIEGKEDDTDVGLQEGKVYLV</sequence>
<reference evidence="2" key="2">
    <citation type="submission" date="2017-10" db="EMBL/GenBank/DDBJ databases">
        <title>Ladona fulva Genome sequencing and assembly.</title>
        <authorList>
            <person name="Murali S."/>
            <person name="Richards S."/>
            <person name="Bandaranaike D."/>
            <person name="Bellair M."/>
            <person name="Blankenburg K."/>
            <person name="Chao H."/>
            <person name="Dinh H."/>
            <person name="Doddapaneni H."/>
            <person name="Dugan-Rocha S."/>
            <person name="Elkadiri S."/>
            <person name="Gnanaolivu R."/>
            <person name="Hernandez B."/>
            <person name="Skinner E."/>
            <person name="Javaid M."/>
            <person name="Lee S."/>
            <person name="Li M."/>
            <person name="Ming W."/>
            <person name="Munidasa M."/>
            <person name="Muniz J."/>
            <person name="Nguyen L."/>
            <person name="Hughes D."/>
            <person name="Osuji N."/>
            <person name="Pu L.-L."/>
            <person name="Puazo M."/>
            <person name="Qu C."/>
            <person name="Quiroz J."/>
            <person name="Raj R."/>
            <person name="Weissenberger G."/>
            <person name="Xin Y."/>
            <person name="Zou X."/>
            <person name="Han Y."/>
            <person name="Worley K."/>
            <person name="Muzny D."/>
            <person name="Gibbs R."/>
        </authorList>
    </citation>
    <scope>NUCLEOTIDE SEQUENCE</scope>
    <source>
        <strain evidence="2">Sampled in the wild</strain>
    </source>
</reference>
<protein>
    <submittedName>
        <fullName evidence="2">Uncharacterized protein</fullName>
    </submittedName>
</protein>
<dbReference type="EMBL" id="KZ308209">
    <property type="protein sequence ID" value="KAG8224715.1"/>
    <property type="molecule type" value="Genomic_DNA"/>
</dbReference>
<feature type="transmembrane region" description="Helical" evidence="1">
    <location>
        <begin position="208"/>
        <end position="227"/>
    </location>
</feature>
<dbReference type="AlphaFoldDB" id="A0A8K0JZP0"/>
<keyword evidence="1" id="KW-1133">Transmembrane helix</keyword>
<organism evidence="2 3">
    <name type="scientific">Ladona fulva</name>
    <name type="common">Scarce chaser dragonfly</name>
    <name type="synonym">Libellula fulva</name>
    <dbReference type="NCBI Taxonomy" id="123851"/>
    <lineage>
        <taxon>Eukaryota</taxon>
        <taxon>Metazoa</taxon>
        <taxon>Ecdysozoa</taxon>
        <taxon>Arthropoda</taxon>
        <taxon>Hexapoda</taxon>
        <taxon>Insecta</taxon>
        <taxon>Pterygota</taxon>
        <taxon>Palaeoptera</taxon>
        <taxon>Odonata</taxon>
        <taxon>Epiprocta</taxon>
        <taxon>Anisoptera</taxon>
        <taxon>Libelluloidea</taxon>
        <taxon>Libellulidae</taxon>
        <taxon>Ladona</taxon>
    </lineage>
</organism>
<evidence type="ECO:0000256" key="1">
    <source>
        <dbReference type="SAM" id="Phobius"/>
    </source>
</evidence>
<accession>A0A8K0JZP0</accession>